<accession>A0A481YSB4</accession>
<evidence type="ECO:0000313" key="1">
    <source>
        <dbReference type="EMBL" id="QBK85847.1"/>
    </source>
</evidence>
<sequence>MEEYKDKVYKIYKNTLHESIEWDRVNWERKNISRLYLGVVCNEGNEDREDLVNILRKEISKRASV</sequence>
<proteinExistence type="predicted"/>
<protein>
    <submittedName>
        <fullName evidence="1">Uncharacterized protein</fullName>
    </submittedName>
</protein>
<name>A0A481YSB4_9VIRU</name>
<organism evidence="1">
    <name type="scientific">Marseillevirus LCMAC101</name>
    <dbReference type="NCBI Taxonomy" id="2506602"/>
    <lineage>
        <taxon>Viruses</taxon>
        <taxon>Varidnaviria</taxon>
        <taxon>Bamfordvirae</taxon>
        <taxon>Nucleocytoviricota</taxon>
        <taxon>Megaviricetes</taxon>
        <taxon>Pimascovirales</taxon>
        <taxon>Pimascovirales incertae sedis</taxon>
        <taxon>Marseilleviridae</taxon>
    </lineage>
</organism>
<dbReference type="EMBL" id="MK500328">
    <property type="protein sequence ID" value="QBK85847.1"/>
    <property type="molecule type" value="Genomic_DNA"/>
</dbReference>
<gene>
    <name evidence="1" type="ORF">LCMAC101_04420</name>
</gene>
<reference evidence="1" key="1">
    <citation type="journal article" date="2019" name="MBio">
        <title>Virus Genomes from Deep Sea Sediments Expand the Ocean Megavirome and Support Independent Origins of Viral Gigantism.</title>
        <authorList>
            <person name="Backstrom D."/>
            <person name="Yutin N."/>
            <person name="Jorgensen S.L."/>
            <person name="Dharamshi J."/>
            <person name="Homa F."/>
            <person name="Zaremba-Niedwiedzka K."/>
            <person name="Spang A."/>
            <person name="Wolf Y.I."/>
            <person name="Koonin E.V."/>
            <person name="Ettema T.J."/>
        </authorList>
    </citation>
    <scope>NUCLEOTIDE SEQUENCE</scope>
</reference>